<feature type="transmembrane region" description="Helical" evidence="1">
    <location>
        <begin position="7"/>
        <end position="26"/>
    </location>
</feature>
<protein>
    <recommendedName>
        <fullName evidence="4">Glycosyltransferase RgtA/B/C/D-like domain-containing protein</fullName>
    </recommendedName>
</protein>
<feature type="transmembrane region" description="Helical" evidence="1">
    <location>
        <begin position="318"/>
        <end position="337"/>
    </location>
</feature>
<keyword evidence="1" id="KW-1133">Transmembrane helix</keyword>
<reference evidence="2 3" key="1">
    <citation type="journal article" date="2015" name="Nature">
        <title>rRNA introns, odd ribosomes, and small enigmatic genomes across a large radiation of phyla.</title>
        <authorList>
            <person name="Brown C.T."/>
            <person name="Hug L.A."/>
            <person name="Thomas B.C."/>
            <person name="Sharon I."/>
            <person name="Castelle C.J."/>
            <person name="Singh A."/>
            <person name="Wilkins M.J."/>
            <person name="Williams K.H."/>
            <person name="Banfield J.F."/>
        </authorList>
    </citation>
    <scope>NUCLEOTIDE SEQUENCE [LARGE SCALE GENOMIC DNA]</scope>
</reference>
<feature type="transmembrane region" description="Helical" evidence="1">
    <location>
        <begin position="293"/>
        <end position="311"/>
    </location>
</feature>
<accession>A0A0G0Z1Y0</accession>
<feature type="transmembrane region" description="Helical" evidence="1">
    <location>
        <begin position="270"/>
        <end position="287"/>
    </location>
</feature>
<dbReference type="Proteomes" id="UP000033854">
    <property type="component" value="Unassembled WGS sequence"/>
</dbReference>
<proteinExistence type="predicted"/>
<feature type="transmembrane region" description="Helical" evidence="1">
    <location>
        <begin position="109"/>
        <end position="126"/>
    </location>
</feature>
<comment type="caution">
    <text evidence="2">The sequence shown here is derived from an EMBL/GenBank/DDBJ whole genome shotgun (WGS) entry which is preliminary data.</text>
</comment>
<dbReference type="AlphaFoldDB" id="A0A0G0Z1Y0"/>
<evidence type="ECO:0000256" key="1">
    <source>
        <dbReference type="SAM" id="Phobius"/>
    </source>
</evidence>
<feature type="transmembrane region" description="Helical" evidence="1">
    <location>
        <begin position="85"/>
        <end position="102"/>
    </location>
</feature>
<keyword evidence="1" id="KW-0812">Transmembrane</keyword>
<name>A0A0G0Z1Y0_9BACT</name>
<feature type="transmembrane region" description="Helical" evidence="1">
    <location>
        <begin position="186"/>
        <end position="204"/>
    </location>
</feature>
<sequence>MDKKKLILLVWVPIILLGVLNLLTVFTPEMGFDALWYHLTLPKLWLFKQKWFFDGGLLYYSVMPRLTETIFIPLIKLTGYIGPKFVQYLSGIGISFFIWKISTKLNLSTLLKSVTISLFYGTWLVSWQSGSAYIDLFRTFLETVALYFFVSGSWKKGGIFLGLAVGTKWLSLGSVAIYAVAFGLPLILPALLLSLPWFIIAFKFTGNPIYPLFSPLLHQSFSSVGVIIKNVLLLPITVTLPFDDFLSPLIGLLVVLTTISLFSRHKLIKKIALIGLLGSLFSVVLNPPSSRFLLPYLPALIISSVYIVSLLKDPLRNLFIYLVIISSLIIFGMRIIAVKKYLPFLLGRETQNVFLTKHATRLPETFIDTDDYVENNLDGNSKILIDKLHNLYYFPFNYDHTSWIKSSEGYDYLITIGTNPSEIKAELLHTNDIGIQIYKISK</sequence>
<organism evidence="2 3">
    <name type="scientific">Candidatus Collierbacteria bacterium GW2011_GWA2_42_17</name>
    <dbReference type="NCBI Taxonomy" id="1618378"/>
    <lineage>
        <taxon>Bacteria</taxon>
        <taxon>Candidatus Collieribacteriota</taxon>
    </lineage>
</organism>
<evidence type="ECO:0000313" key="3">
    <source>
        <dbReference type="Proteomes" id="UP000033854"/>
    </source>
</evidence>
<feature type="transmembrane region" description="Helical" evidence="1">
    <location>
        <begin position="245"/>
        <end position="263"/>
    </location>
</feature>
<keyword evidence="1" id="KW-0472">Membrane</keyword>
<gene>
    <name evidence="2" type="ORF">UV06_C0006G0039</name>
</gene>
<evidence type="ECO:0000313" key="2">
    <source>
        <dbReference type="EMBL" id="KKS42769.1"/>
    </source>
</evidence>
<dbReference type="EMBL" id="LCDA01000006">
    <property type="protein sequence ID" value="KKS42769.1"/>
    <property type="molecule type" value="Genomic_DNA"/>
</dbReference>
<evidence type="ECO:0008006" key="4">
    <source>
        <dbReference type="Google" id="ProtNLM"/>
    </source>
</evidence>